<evidence type="ECO:0000256" key="1">
    <source>
        <dbReference type="SAM" id="MobiDB-lite"/>
    </source>
</evidence>
<accession>A0A812V3Y3</accession>
<protein>
    <submittedName>
        <fullName evidence="2">Uncharacterized protein</fullName>
    </submittedName>
</protein>
<dbReference type="OrthoDB" id="412365at2759"/>
<gene>
    <name evidence="2" type="ORF">SNEC2469_LOCUS17504</name>
</gene>
<organism evidence="2 3">
    <name type="scientific">Symbiodinium necroappetens</name>
    <dbReference type="NCBI Taxonomy" id="1628268"/>
    <lineage>
        <taxon>Eukaryota</taxon>
        <taxon>Sar</taxon>
        <taxon>Alveolata</taxon>
        <taxon>Dinophyceae</taxon>
        <taxon>Suessiales</taxon>
        <taxon>Symbiodiniaceae</taxon>
        <taxon>Symbiodinium</taxon>
    </lineage>
</organism>
<feature type="compositionally biased region" description="Acidic residues" evidence="1">
    <location>
        <begin position="413"/>
        <end position="424"/>
    </location>
</feature>
<reference evidence="2" key="1">
    <citation type="submission" date="2021-02" db="EMBL/GenBank/DDBJ databases">
        <authorList>
            <person name="Dougan E. K."/>
            <person name="Rhodes N."/>
            <person name="Thang M."/>
            <person name="Chan C."/>
        </authorList>
    </citation>
    <scope>NUCLEOTIDE SEQUENCE</scope>
</reference>
<dbReference type="AlphaFoldDB" id="A0A812V3Y3"/>
<feature type="compositionally biased region" description="Acidic residues" evidence="1">
    <location>
        <begin position="383"/>
        <end position="393"/>
    </location>
</feature>
<proteinExistence type="predicted"/>
<dbReference type="EMBL" id="CAJNJA010029003">
    <property type="protein sequence ID" value="CAE7616485.1"/>
    <property type="molecule type" value="Genomic_DNA"/>
</dbReference>
<sequence>MTTAGRPCNVLQWFEQVPQLLSEHGWCTAVRGNSSALAHCECPWGGKLVRFCFRGIPMRNVQEPARSLVRPETRAEHEPQAPLGFDLLQQLAPGDAVLQHRASWNLLQLCSLVFGDVGMPAFVPAKTPITCRQKLYRACPGPEDTTLMFSTMSGQASDALLICRTRAPEMVDLTAAFSMTSSRFDQWMSTHLCISLESARCKATCYFNRPGLAEMRAIDAKMYRVLVVNSCKRGPPLLPLPPDSSEEPAVRVRTDDDPILLESWIRMPSGKFHFAAFVNQFTRNLRLDLEAFDTLDGQRLVHYQCVVRSDRWASVQEMFMAAFNVQRRAYRRLNGGSIAPSVCADAEPRFVFDDKLAELSQNLTQEEETSAQHHVKVRRTFLEVDEDSDSDDEAFQRPSRRAKTTPRNWPSSDSDESDEASEAQ</sequence>
<dbReference type="Proteomes" id="UP000601435">
    <property type="component" value="Unassembled WGS sequence"/>
</dbReference>
<feature type="region of interest" description="Disordered" evidence="1">
    <location>
        <begin position="383"/>
        <end position="424"/>
    </location>
</feature>
<name>A0A812V3Y3_9DINO</name>
<evidence type="ECO:0000313" key="3">
    <source>
        <dbReference type="Proteomes" id="UP000601435"/>
    </source>
</evidence>
<keyword evidence="3" id="KW-1185">Reference proteome</keyword>
<evidence type="ECO:0000313" key="2">
    <source>
        <dbReference type="EMBL" id="CAE7616485.1"/>
    </source>
</evidence>
<comment type="caution">
    <text evidence="2">The sequence shown here is derived from an EMBL/GenBank/DDBJ whole genome shotgun (WGS) entry which is preliminary data.</text>
</comment>